<dbReference type="Proteomes" id="UP000886602">
    <property type="component" value="Unassembled WGS sequence"/>
</dbReference>
<accession>A0A9D7FAT6</accession>
<evidence type="ECO:0000256" key="1">
    <source>
        <dbReference type="SAM" id="MobiDB-lite"/>
    </source>
</evidence>
<reference evidence="2" key="1">
    <citation type="submission" date="2020-10" db="EMBL/GenBank/DDBJ databases">
        <title>Connecting structure to function with the recovery of over 1000 high-quality activated sludge metagenome-assembled genomes encoding full-length rRNA genes using long-read sequencing.</title>
        <authorList>
            <person name="Singleton C.M."/>
            <person name="Petriglieri F."/>
            <person name="Kristensen J.M."/>
            <person name="Kirkegaard R.H."/>
            <person name="Michaelsen T.Y."/>
            <person name="Andersen M.H."/>
            <person name="Karst S.M."/>
            <person name="Dueholm M.S."/>
            <person name="Nielsen P.H."/>
            <person name="Albertsen M."/>
        </authorList>
    </citation>
    <scope>NUCLEOTIDE SEQUENCE</scope>
    <source>
        <strain evidence="2">EsbW_18-Q3-R4-48_MAXAC.044</strain>
    </source>
</reference>
<dbReference type="AlphaFoldDB" id="A0A9D7FAT6"/>
<evidence type="ECO:0000313" key="3">
    <source>
        <dbReference type="Proteomes" id="UP000886602"/>
    </source>
</evidence>
<sequence>MSLSGFSPAAFRAGPAETSAGQEQAGSDASDADLAILAYQLQNSEPLSLAEEDESIVFDSENEALAGFLSRVEAQLNY</sequence>
<protein>
    <submittedName>
        <fullName evidence="2">Uncharacterized protein</fullName>
    </submittedName>
</protein>
<organism evidence="2 3">
    <name type="scientific">Candidatus Propionivibrio dominans</name>
    <dbReference type="NCBI Taxonomy" id="2954373"/>
    <lineage>
        <taxon>Bacteria</taxon>
        <taxon>Pseudomonadati</taxon>
        <taxon>Pseudomonadota</taxon>
        <taxon>Betaproteobacteria</taxon>
        <taxon>Rhodocyclales</taxon>
        <taxon>Rhodocyclaceae</taxon>
        <taxon>Propionivibrio</taxon>
    </lineage>
</organism>
<comment type="caution">
    <text evidence="2">The sequence shown here is derived from an EMBL/GenBank/DDBJ whole genome shotgun (WGS) entry which is preliminary data.</text>
</comment>
<name>A0A9D7FAT6_9RHOO</name>
<dbReference type="EMBL" id="JADJNC010000001">
    <property type="protein sequence ID" value="MBK7421605.1"/>
    <property type="molecule type" value="Genomic_DNA"/>
</dbReference>
<evidence type="ECO:0000313" key="2">
    <source>
        <dbReference type="EMBL" id="MBK7421605.1"/>
    </source>
</evidence>
<proteinExistence type="predicted"/>
<gene>
    <name evidence="2" type="ORF">IPJ48_00090</name>
</gene>
<feature type="region of interest" description="Disordered" evidence="1">
    <location>
        <begin position="1"/>
        <end position="28"/>
    </location>
</feature>